<feature type="transmembrane region" description="Helical" evidence="2">
    <location>
        <begin position="278"/>
        <end position="298"/>
    </location>
</feature>
<protein>
    <submittedName>
        <fullName evidence="3">Uncharacterized protein</fullName>
    </submittedName>
</protein>
<dbReference type="RefSeq" id="WP_194697031.1">
    <property type="nucleotide sequence ID" value="NZ_JADKPO010000018.1"/>
</dbReference>
<dbReference type="Proteomes" id="UP000660668">
    <property type="component" value="Unassembled WGS sequence"/>
</dbReference>
<organism evidence="3 4">
    <name type="scientific">Nocardioides agariphilus</name>
    <dbReference type="NCBI Taxonomy" id="433664"/>
    <lineage>
        <taxon>Bacteria</taxon>
        <taxon>Bacillati</taxon>
        <taxon>Actinomycetota</taxon>
        <taxon>Actinomycetes</taxon>
        <taxon>Propionibacteriales</taxon>
        <taxon>Nocardioidaceae</taxon>
        <taxon>Nocardioides</taxon>
    </lineage>
</organism>
<comment type="caution">
    <text evidence="3">The sequence shown here is derived from an EMBL/GenBank/DDBJ whole genome shotgun (WGS) entry which is preliminary data.</text>
</comment>
<keyword evidence="2" id="KW-0472">Membrane</keyword>
<feature type="transmembrane region" description="Helical" evidence="2">
    <location>
        <begin position="251"/>
        <end position="272"/>
    </location>
</feature>
<evidence type="ECO:0000256" key="2">
    <source>
        <dbReference type="SAM" id="Phobius"/>
    </source>
</evidence>
<evidence type="ECO:0000256" key="1">
    <source>
        <dbReference type="SAM" id="MobiDB-lite"/>
    </source>
</evidence>
<dbReference type="EMBL" id="JADKPO010000018">
    <property type="protein sequence ID" value="MBF4768879.1"/>
    <property type="molecule type" value="Genomic_DNA"/>
</dbReference>
<accession>A0A930VJT5</accession>
<keyword evidence="4" id="KW-1185">Reference proteome</keyword>
<gene>
    <name evidence="3" type="ORF">ISU10_14020</name>
</gene>
<name>A0A930VJT5_9ACTN</name>
<dbReference type="AlphaFoldDB" id="A0A930VJT5"/>
<sequence>MSSDDTPSPSTSADVETAVRLGWVVAELRGRSWPDGPRPATTSLPDQPEYTLPLRSQRGYAAAQRSAIQTMMALSKLLGVDAEDADEELAMGRPWAEVSSYFFEFDARVQDSLAWRNEGAANGYLLARGLAECYWGLGPDSAWEEGGKQTGVSLLFLFGVDRRRELSRMLGRLKSGQMHELSAPAIAGSIEAWGKVAEDPSWSRAPDLRDELYEQVRRWYQLLVLDQDPTTLVKPYAKLNSPHGFFRFMRLYRLQIIIGIVAILLLTGFFAFRGQATGWIPSIVGALGVGGAVLTTVLTRAQSTAQRLATRMRQDAYTDLVAVAVTSVPEHPGSPTSGSAIEAAVRKRLLTPATPAPD</sequence>
<reference evidence="3" key="1">
    <citation type="submission" date="2020-11" db="EMBL/GenBank/DDBJ databases">
        <title>Nocardioides cynanchi sp. nov., isolated from soil of rhizosphere of Cynanchum wilfordii.</title>
        <authorList>
            <person name="Lee J.-S."/>
            <person name="Suh M.K."/>
            <person name="Kim J.-S."/>
        </authorList>
    </citation>
    <scope>NUCLEOTIDE SEQUENCE</scope>
    <source>
        <strain evidence="3">KCTC 19276</strain>
    </source>
</reference>
<evidence type="ECO:0000313" key="3">
    <source>
        <dbReference type="EMBL" id="MBF4768879.1"/>
    </source>
</evidence>
<feature type="region of interest" description="Disordered" evidence="1">
    <location>
        <begin position="32"/>
        <end position="51"/>
    </location>
</feature>
<evidence type="ECO:0000313" key="4">
    <source>
        <dbReference type="Proteomes" id="UP000660668"/>
    </source>
</evidence>
<keyword evidence="2" id="KW-1133">Transmembrane helix</keyword>
<proteinExistence type="predicted"/>
<keyword evidence="2" id="KW-0812">Transmembrane</keyword>